<feature type="domain" description="HTH arsR-type" evidence="5">
    <location>
        <begin position="1"/>
        <end position="98"/>
    </location>
</feature>
<dbReference type="AlphaFoldDB" id="A0A2X0QV38"/>
<dbReference type="PROSITE" id="PS50987">
    <property type="entry name" value="HTH_ARSR_2"/>
    <property type="match status" value="1"/>
</dbReference>
<dbReference type="PANTHER" id="PTHR33154">
    <property type="entry name" value="TRANSCRIPTIONAL REGULATOR, ARSR FAMILY"/>
    <property type="match status" value="1"/>
</dbReference>
<proteinExistence type="predicted"/>
<gene>
    <name evidence="6" type="ORF">NITFAB_1579</name>
</gene>
<name>A0A2X0QV38_9PROT</name>
<dbReference type="GO" id="GO:0046685">
    <property type="term" value="P:response to arsenic-containing substance"/>
    <property type="evidence" value="ECO:0007669"/>
    <property type="project" value="UniProtKB-KW"/>
</dbReference>
<dbReference type="EMBL" id="LS423452">
    <property type="protein sequence ID" value="SPS05989.1"/>
    <property type="molecule type" value="Genomic_DNA"/>
</dbReference>
<evidence type="ECO:0000256" key="2">
    <source>
        <dbReference type="ARBA" id="ARBA00023015"/>
    </source>
</evidence>
<organism evidence="6">
    <name type="scientific">Candidatus Nitrotoga fabula</name>
    <dbReference type="NCBI Taxonomy" id="2182327"/>
    <lineage>
        <taxon>Bacteria</taxon>
        <taxon>Pseudomonadati</taxon>
        <taxon>Pseudomonadota</taxon>
        <taxon>Betaproteobacteria</taxon>
        <taxon>Nitrosomonadales</taxon>
        <taxon>Gallionellaceae</taxon>
        <taxon>Candidatus Nitrotoga</taxon>
    </lineage>
</organism>
<evidence type="ECO:0000256" key="1">
    <source>
        <dbReference type="ARBA" id="ARBA00022849"/>
    </source>
</evidence>
<dbReference type="PANTHER" id="PTHR33154:SF18">
    <property type="entry name" value="ARSENICAL RESISTANCE OPERON REPRESSOR"/>
    <property type="match status" value="1"/>
</dbReference>
<dbReference type="Pfam" id="PF01022">
    <property type="entry name" value="HTH_5"/>
    <property type="match status" value="1"/>
</dbReference>
<keyword evidence="1" id="KW-0059">Arsenical resistance</keyword>
<dbReference type="Gene3D" id="1.10.10.10">
    <property type="entry name" value="Winged helix-like DNA-binding domain superfamily/Winged helix DNA-binding domain"/>
    <property type="match status" value="1"/>
</dbReference>
<sequence length="133" mass="14985">MHSLNIEPQEIFQALADGTRIRIARLLAQTGDEACLCELVDCLLEPQSKVSRHLKVLRQAGLLSAVKDGRWVYHRLVRDMAHLERLYEMLKAMPDSDSVFAKDLANFQNRLSLREDGRCRVGIQTLALAVEGG</sequence>
<dbReference type="InterPro" id="IPR011991">
    <property type="entry name" value="ArsR-like_HTH"/>
</dbReference>
<accession>A0A2X0QV38</accession>
<dbReference type="SMART" id="SM00418">
    <property type="entry name" value="HTH_ARSR"/>
    <property type="match status" value="1"/>
</dbReference>
<dbReference type="CDD" id="cd00090">
    <property type="entry name" value="HTH_ARSR"/>
    <property type="match status" value="1"/>
</dbReference>
<dbReference type="NCBIfam" id="NF033788">
    <property type="entry name" value="HTH_metalloreg"/>
    <property type="match status" value="1"/>
</dbReference>
<dbReference type="SUPFAM" id="SSF46785">
    <property type="entry name" value="Winged helix' DNA-binding domain"/>
    <property type="match status" value="1"/>
</dbReference>
<dbReference type="GO" id="GO:0003677">
    <property type="term" value="F:DNA binding"/>
    <property type="evidence" value="ECO:0007669"/>
    <property type="project" value="UniProtKB-KW"/>
</dbReference>
<dbReference type="InterPro" id="IPR001845">
    <property type="entry name" value="HTH_ArsR_DNA-bd_dom"/>
</dbReference>
<keyword evidence="2" id="KW-0805">Transcription regulation</keyword>
<dbReference type="GO" id="GO:0003700">
    <property type="term" value="F:DNA-binding transcription factor activity"/>
    <property type="evidence" value="ECO:0007669"/>
    <property type="project" value="InterPro"/>
</dbReference>
<keyword evidence="4" id="KW-0804">Transcription</keyword>
<dbReference type="InterPro" id="IPR036388">
    <property type="entry name" value="WH-like_DNA-bd_sf"/>
</dbReference>
<evidence type="ECO:0000256" key="4">
    <source>
        <dbReference type="ARBA" id="ARBA00023163"/>
    </source>
</evidence>
<protein>
    <submittedName>
        <fullName evidence="6">Transcriptional regulator, ArsR family</fullName>
    </submittedName>
</protein>
<keyword evidence="3" id="KW-0238">DNA-binding</keyword>
<dbReference type="PRINTS" id="PR00778">
    <property type="entry name" value="HTHARSR"/>
</dbReference>
<dbReference type="InterPro" id="IPR051081">
    <property type="entry name" value="HTH_MetalResp_TranReg"/>
</dbReference>
<evidence type="ECO:0000259" key="5">
    <source>
        <dbReference type="PROSITE" id="PS50987"/>
    </source>
</evidence>
<reference evidence="6" key="1">
    <citation type="submission" date="2018-05" db="EMBL/GenBank/DDBJ databases">
        <authorList>
            <person name="Lanie J.A."/>
            <person name="Ng W.-L."/>
            <person name="Kazmierczak K.M."/>
            <person name="Andrzejewski T.M."/>
            <person name="Davidsen T.M."/>
            <person name="Wayne K.J."/>
            <person name="Tettelin H."/>
            <person name="Glass J.I."/>
            <person name="Rusch D."/>
            <person name="Podicherti R."/>
            <person name="Tsui H.-C.T."/>
            <person name="Winkler M.E."/>
        </authorList>
    </citation>
    <scope>NUCLEOTIDE SEQUENCE</scope>
    <source>
        <strain evidence="6">KNB</strain>
    </source>
</reference>
<dbReference type="InterPro" id="IPR036390">
    <property type="entry name" value="WH_DNA-bd_sf"/>
</dbReference>
<evidence type="ECO:0000313" key="6">
    <source>
        <dbReference type="EMBL" id="SPS05989.1"/>
    </source>
</evidence>
<evidence type="ECO:0000256" key="3">
    <source>
        <dbReference type="ARBA" id="ARBA00023125"/>
    </source>
</evidence>